<dbReference type="EMBL" id="JAINUG010000054">
    <property type="protein sequence ID" value="KAJ8404410.1"/>
    <property type="molecule type" value="Genomic_DNA"/>
</dbReference>
<keyword evidence="2" id="KW-0472">Membrane</keyword>
<feature type="region of interest" description="Disordered" evidence="1">
    <location>
        <begin position="1"/>
        <end position="21"/>
    </location>
</feature>
<name>A0AAD7SL38_9TELE</name>
<keyword evidence="2" id="KW-1133">Transmembrane helix</keyword>
<evidence type="ECO:0000313" key="3">
    <source>
        <dbReference type="EMBL" id="KAJ8404410.1"/>
    </source>
</evidence>
<accession>A0AAD7SL38</accession>
<keyword evidence="2" id="KW-0812">Transmembrane</keyword>
<dbReference type="AlphaFoldDB" id="A0AAD7SL38"/>
<comment type="caution">
    <text evidence="3">The sequence shown here is derived from an EMBL/GenBank/DDBJ whole genome shotgun (WGS) entry which is preliminary data.</text>
</comment>
<evidence type="ECO:0000256" key="1">
    <source>
        <dbReference type="SAM" id="MobiDB-lite"/>
    </source>
</evidence>
<keyword evidence="4" id="KW-1185">Reference proteome</keyword>
<reference evidence="3" key="1">
    <citation type="journal article" date="2023" name="Science">
        <title>Genome structures resolve the early diversification of teleost fishes.</title>
        <authorList>
            <person name="Parey E."/>
            <person name="Louis A."/>
            <person name="Montfort J."/>
            <person name="Bouchez O."/>
            <person name="Roques C."/>
            <person name="Iampietro C."/>
            <person name="Lluch J."/>
            <person name="Castinel A."/>
            <person name="Donnadieu C."/>
            <person name="Desvignes T."/>
            <person name="Floi Bucao C."/>
            <person name="Jouanno E."/>
            <person name="Wen M."/>
            <person name="Mejri S."/>
            <person name="Dirks R."/>
            <person name="Jansen H."/>
            <person name="Henkel C."/>
            <person name="Chen W.J."/>
            <person name="Zahm M."/>
            <person name="Cabau C."/>
            <person name="Klopp C."/>
            <person name="Thompson A.W."/>
            <person name="Robinson-Rechavi M."/>
            <person name="Braasch I."/>
            <person name="Lecointre G."/>
            <person name="Bobe J."/>
            <person name="Postlethwait J.H."/>
            <person name="Berthelot C."/>
            <person name="Roest Crollius H."/>
            <person name="Guiguen Y."/>
        </authorList>
    </citation>
    <scope>NUCLEOTIDE SEQUENCE</scope>
    <source>
        <strain evidence="3">NC1722</strain>
    </source>
</reference>
<proteinExistence type="predicted"/>
<organism evidence="3 4">
    <name type="scientific">Aldrovandia affinis</name>
    <dbReference type="NCBI Taxonomy" id="143900"/>
    <lineage>
        <taxon>Eukaryota</taxon>
        <taxon>Metazoa</taxon>
        <taxon>Chordata</taxon>
        <taxon>Craniata</taxon>
        <taxon>Vertebrata</taxon>
        <taxon>Euteleostomi</taxon>
        <taxon>Actinopterygii</taxon>
        <taxon>Neopterygii</taxon>
        <taxon>Teleostei</taxon>
        <taxon>Notacanthiformes</taxon>
        <taxon>Halosauridae</taxon>
        <taxon>Aldrovandia</taxon>
    </lineage>
</organism>
<evidence type="ECO:0000313" key="4">
    <source>
        <dbReference type="Proteomes" id="UP001221898"/>
    </source>
</evidence>
<dbReference type="Proteomes" id="UP001221898">
    <property type="component" value="Unassembled WGS sequence"/>
</dbReference>
<gene>
    <name evidence="3" type="ORF">AAFF_G00341830</name>
</gene>
<feature type="region of interest" description="Disordered" evidence="1">
    <location>
        <begin position="86"/>
        <end position="108"/>
    </location>
</feature>
<feature type="transmembrane region" description="Helical" evidence="2">
    <location>
        <begin position="47"/>
        <end position="68"/>
    </location>
</feature>
<evidence type="ECO:0000256" key="2">
    <source>
        <dbReference type="SAM" id="Phobius"/>
    </source>
</evidence>
<sequence>MRASHRLAEGRRGSSLGPRPDERVSALTAVLESPSALSLPFQTGLKNIIICGFFCVLVLCTAGSRAVVQRQLKTVWRWGPAACVRGAPRAGPDPKTSSYWASRDLPPP</sequence>
<protein>
    <submittedName>
        <fullName evidence="3">Uncharacterized protein</fullName>
    </submittedName>
</protein>
<feature type="compositionally biased region" description="Basic and acidic residues" evidence="1">
    <location>
        <begin position="1"/>
        <end position="12"/>
    </location>
</feature>